<sequence length="86" mass="9519">MLASPDHKNKTYELTASRAWSFEELASTLSELSGKPISHRQDPQVQNWIYGFLSKLDTSSTSLDLEQLIGGPVATLKESIQPFIAP</sequence>
<protein>
    <submittedName>
        <fullName evidence="1">Uncharacterized protein</fullName>
    </submittedName>
</protein>
<name>A0ABT1YUN0_9BACL</name>
<dbReference type="InterPro" id="IPR036291">
    <property type="entry name" value="NAD(P)-bd_dom_sf"/>
</dbReference>
<organism evidence="1 2">
    <name type="scientific">Paenibacillus radicis</name>
    <name type="common">ex Xue et al. 2023</name>
    <dbReference type="NCBI Taxonomy" id="2972489"/>
    <lineage>
        <taxon>Bacteria</taxon>
        <taxon>Bacillati</taxon>
        <taxon>Bacillota</taxon>
        <taxon>Bacilli</taxon>
        <taxon>Bacillales</taxon>
        <taxon>Paenibacillaceae</taxon>
        <taxon>Paenibacillus</taxon>
    </lineage>
</organism>
<gene>
    <name evidence="1" type="ORF">NV381_34955</name>
</gene>
<evidence type="ECO:0000313" key="2">
    <source>
        <dbReference type="Proteomes" id="UP001300012"/>
    </source>
</evidence>
<accession>A0ABT1YUN0</accession>
<dbReference type="Proteomes" id="UP001300012">
    <property type="component" value="Unassembled WGS sequence"/>
</dbReference>
<dbReference type="SUPFAM" id="SSF51735">
    <property type="entry name" value="NAD(P)-binding Rossmann-fold domains"/>
    <property type="match status" value="1"/>
</dbReference>
<dbReference type="RefSeq" id="WP_258217887.1">
    <property type="nucleotide sequence ID" value="NZ_JANQBD010000041.1"/>
</dbReference>
<proteinExistence type="predicted"/>
<dbReference type="EMBL" id="JANQBD010000041">
    <property type="protein sequence ID" value="MCR8636388.1"/>
    <property type="molecule type" value="Genomic_DNA"/>
</dbReference>
<keyword evidence="2" id="KW-1185">Reference proteome</keyword>
<reference evidence="1 2" key="1">
    <citation type="submission" date="2022-08" db="EMBL/GenBank/DDBJ databases">
        <title>Paenibacillus endoradicis sp. nov., Paenibacillus radicibacter sp. nov and Paenibacillus pararadicis sp. nov., three cold-adapted plant growth-promoting bacteria isolated from root of Larix gmelinii in Great Khingan.</title>
        <authorList>
            <person name="Xue H."/>
        </authorList>
    </citation>
    <scope>NUCLEOTIDE SEQUENCE [LARGE SCALE GENOMIC DNA]</scope>
    <source>
        <strain evidence="1 2">N5-1-1-5</strain>
    </source>
</reference>
<dbReference type="Gene3D" id="3.90.25.10">
    <property type="entry name" value="UDP-galactose 4-epimerase, domain 1"/>
    <property type="match status" value="1"/>
</dbReference>
<evidence type="ECO:0000313" key="1">
    <source>
        <dbReference type="EMBL" id="MCR8636388.1"/>
    </source>
</evidence>
<comment type="caution">
    <text evidence="1">The sequence shown here is derived from an EMBL/GenBank/DDBJ whole genome shotgun (WGS) entry which is preliminary data.</text>
</comment>